<name>A0A0F9RGR4_9ZZZZ</name>
<dbReference type="EMBL" id="LAZR01001197">
    <property type="protein sequence ID" value="KKN48887.1"/>
    <property type="molecule type" value="Genomic_DNA"/>
</dbReference>
<protein>
    <submittedName>
        <fullName evidence="1">Uncharacterized protein</fullName>
    </submittedName>
</protein>
<gene>
    <name evidence="1" type="ORF">LCGC14_0648260</name>
</gene>
<sequence length="98" mass="11028">MAYHFSIHSLSLLILLGLSTAYAEVISITDPSIEVPNSPEGIIRPKRSETMAEVKKRYGDPLSVFPTVGDPPITRWQYEKFTVVFENDKVIHSVINKP</sequence>
<organism evidence="1">
    <name type="scientific">marine sediment metagenome</name>
    <dbReference type="NCBI Taxonomy" id="412755"/>
    <lineage>
        <taxon>unclassified sequences</taxon>
        <taxon>metagenomes</taxon>
        <taxon>ecological metagenomes</taxon>
    </lineage>
</organism>
<evidence type="ECO:0000313" key="1">
    <source>
        <dbReference type="EMBL" id="KKN48887.1"/>
    </source>
</evidence>
<reference evidence="1" key="1">
    <citation type="journal article" date="2015" name="Nature">
        <title>Complex archaea that bridge the gap between prokaryotes and eukaryotes.</title>
        <authorList>
            <person name="Spang A."/>
            <person name="Saw J.H."/>
            <person name="Jorgensen S.L."/>
            <person name="Zaremba-Niedzwiedzka K."/>
            <person name="Martijn J."/>
            <person name="Lind A.E."/>
            <person name="van Eijk R."/>
            <person name="Schleper C."/>
            <person name="Guy L."/>
            <person name="Ettema T.J."/>
        </authorList>
    </citation>
    <scope>NUCLEOTIDE SEQUENCE</scope>
</reference>
<comment type="caution">
    <text evidence="1">The sequence shown here is derived from an EMBL/GenBank/DDBJ whole genome shotgun (WGS) entry which is preliminary data.</text>
</comment>
<proteinExistence type="predicted"/>
<accession>A0A0F9RGR4</accession>
<dbReference type="AlphaFoldDB" id="A0A0F9RGR4"/>